<feature type="transmembrane region" description="Helical" evidence="6">
    <location>
        <begin position="148"/>
        <end position="169"/>
    </location>
</feature>
<feature type="region of interest" description="Disordered" evidence="5">
    <location>
        <begin position="1"/>
        <end position="27"/>
    </location>
</feature>
<evidence type="ECO:0000256" key="1">
    <source>
        <dbReference type="ARBA" id="ARBA00004141"/>
    </source>
</evidence>
<evidence type="ECO:0000259" key="7">
    <source>
        <dbReference type="Pfam" id="PF03151"/>
    </source>
</evidence>
<keyword evidence="2 6" id="KW-0812">Transmembrane</keyword>
<dbReference type="InterPro" id="IPR004853">
    <property type="entry name" value="Sugar_P_trans_dom"/>
</dbReference>
<accession>A0AAD8YAN5</accession>
<feature type="region of interest" description="Disordered" evidence="5">
    <location>
        <begin position="197"/>
        <end position="230"/>
    </location>
</feature>
<dbReference type="AlphaFoldDB" id="A0AAD8YAN5"/>
<feature type="compositionally biased region" description="Polar residues" evidence="5">
    <location>
        <begin position="41"/>
        <end position="57"/>
    </location>
</feature>
<dbReference type="Pfam" id="PF03151">
    <property type="entry name" value="TPT"/>
    <property type="match status" value="1"/>
</dbReference>
<feature type="transmembrane region" description="Helical" evidence="6">
    <location>
        <begin position="390"/>
        <end position="411"/>
    </location>
</feature>
<name>A0AAD8YAN5_9STRA</name>
<evidence type="ECO:0000313" key="8">
    <source>
        <dbReference type="EMBL" id="KAK1742929.1"/>
    </source>
</evidence>
<evidence type="ECO:0000256" key="3">
    <source>
        <dbReference type="ARBA" id="ARBA00022989"/>
    </source>
</evidence>
<dbReference type="PANTHER" id="PTHR11132">
    <property type="entry name" value="SOLUTE CARRIER FAMILY 35"/>
    <property type="match status" value="1"/>
</dbReference>
<evidence type="ECO:0000256" key="4">
    <source>
        <dbReference type="ARBA" id="ARBA00023136"/>
    </source>
</evidence>
<feature type="compositionally biased region" description="Polar residues" evidence="5">
    <location>
        <begin position="1"/>
        <end position="10"/>
    </location>
</feature>
<evidence type="ECO:0000313" key="9">
    <source>
        <dbReference type="Proteomes" id="UP001224775"/>
    </source>
</evidence>
<dbReference type="GO" id="GO:0016020">
    <property type="term" value="C:membrane"/>
    <property type="evidence" value="ECO:0007669"/>
    <property type="project" value="UniProtKB-SubCell"/>
</dbReference>
<keyword evidence="9" id="KW-1185">Reference proteome</keyword>
<dbReference type="EMBL" id="JATAAI010000010">
    <property type="protein sequence ID" value="KAK1742929.1"/>
    <property type="molecule type" value="Genomic_DNA"/>
</dbReference>
<feature type="transmembrane region" description="Helical" evidence="6">
    <location>
        <begin position="258"/>
        <end position="276"/>
    </location>
</feature>
<feature type="transmembrane region" description="Helical" evidence="6">
    <location>
        <begin position="431"/>
        <end position="450"/>
    </location>
</feature>
<feature type="region of interest" description="Disordered" evidence="5">
    <location>
        <begin position="41"/>
        <end position="77"/>
    </location>
</feature>
<protein>
    <submittedName>
        <fullName evidence="8">Triose-phosphate transporter family protein</fullName>
    </submittedName>
</protein>
<comment type="subcellular location">
    <subcellularLocation>
        <location evidence="1">Membrane</location>
        <topology evidence="1">Multi-pass membrane protein</topology>
    </subcellularLocation>
</comment>
<reference evidence="8" key="1">
    <citation type="submission" date="2023-06" db="EMBL/GenBank/DDBJ databases">
        <title>Survivors Of The Sea: Transcriptome response of Skeletonema marinoi to long-term dormancy.</title>
        <authorList>
            <person name="Pinder M.I.M."/>
            <person name="Kourtchenko O."/>
            <person name="Robertson E.K."/>
            <person name="Larsson T."/>
            <person name="Maumus F."/>
            <person name="Osuna-Cruz C.M."/>
            <person name="Vancaester E."/>
            <person name="Stenow R."/>
            <person name="Vandepoele K."/>
            <person name="Ploug H."/>
            <person name="Bruchert V."/>
            <person name="Godhe A."/>
            <person name="Topel M."/>
        </authorList>
    </citation>
    <scope>NUCLEOTIDE SEQUENCE</scope>
    <source>
        <strain evidence="8">R05AC</strain>
    </source>
</reference>
<dbReference type="InterPro" id="IPR050186">
    <property type="entry name" value="TPT_transporter"/>
</dbReference>
<gene>
    <name evidence="8" type="ORF">QTG54_006526</name>
</gene>
<evidence type="ECO:0000256" key="5">
    <source>
        <dbReference type="SAM" id="MobiDB-lite"/>
    </source>
</evidence>
<feature type="domain" description="Sugar phosphate transporter" evidence="7">
    <location>
        <begin position="251"/>
        <end position="505"/>
    </location>
</feature>
<organism evidence="8 9">
    <name type="scientific">Skeletonema marinoi</name>
    <dbReference type="NCBI Taxonomy" id="267567"/>
    <lineage>
        <taxon>Eukaryota</taxon>
        <taxon>Sar</taxon>
        <taxon>Stramenopiles</taxon>
        <taxon>Ochrophyta</taxon>
        <taxon>Bacillariophyta</taxon>
        <taxon>Coscinodiscophyceae</taxon>
        <taxon>Thalassiosirophycidae</taxon>
        <taxon>Thalassiosirales</taxon>
        <taxon>Skeletonemataceae</taxon>
        <taxon>Skeletonema</taxon>
        <taxon>Skeletonema marinoi-dohrnii complex</taxon>
    </lineage>
</organism>
<feature type="transmembrane region" description="Helical" evidence="6">
    <location>
        <begin position="350"/>
        <end position="369"/>
    </location>
</feature>
<dbReference type="Proteomes" id="UP001224775">
    <property type="component" value="Unassembled WGS sequence"/>
</dbReference>
<keyword evidence="4 6" id="KW-0472">Membrane</keyword>
<proteinExistence type="predicted"/>
<comment type="caution">
    <text evidence="8">The sequence shown here is derived from an EMBL/GenBank/DDBJ whole genome shotgun (WGS) entry which is preliminary data.</text>
</comment>
<evidence type="ECO:0000256" key="6">
    <source>
        <dbReference type="SAM" id="Phobius"/>
    </source>
</evidence>
<sequence length="550" mass="60586">MNQRNTTNQRSIKRLADPPKSDGGVFVKGVAQGSAFPRVSSHGNCASSDAHSNNNSPAIIRRTRRRPHPSAVMPSINNNPQLFETYRSRGALEDPSYSSSSYYPTHKNDMNYKSFSDRIPTAILVILWYSFGIVSIATSKILLSTYNLPPLLLTLQQLMIGVLLLRTILYMQTKGINDEEYTPRTGLQSVPLQVTQQEDGSNAHHQCENGMYKRKSSNEKDPRTKQQQQQQQQQHGILSALIALANPSAVNDRIHNQLLLSAIYFTIGFLLTNYGFSSGSAAFVETIKAAEPITSAATAVLWGIEQLVPEEVASLGGIIVGVVLSTLGHRGNGASSSRNELELATSSQSLLTSSFIVLLANLCFSFRGLHQKLFRSTPQGKATVVDDLNLQYRMQQVGCLLLSIPAVFGNVSLPSRVLQYLSTEGVTSRLLLRYFMLCLVNGVAFASYNLSSTTILTRISVVHHAALNCIRRVFAIVVTSIVFGLQITFLQVGGMSVSVGAFFSYIHFKSKKSLQQSRRREMKKKWGSLMLDAKRGNWRGKTSSSSSLPE</sequence>
<evidence type="ECO:0000256" key="2">
    <source>
        <dbReference type="ARBA" id="ARBA00022692"/>
    </source>
</evidence>
<keyword evidence="3 6" id="KW-1133">Transmembrane helix</keyword>
<feature type="transmembrane region" description="Helical" evidence="6">
    <location>
        <begin position="119"/>
        <end position="142"/>
    </location>
</feature>